<accession>A0A4R6XNS4</accession>
<dbReference type="InterPro" id="IPR053812">
    <property type="entry name" value="HTH_Sigma70_ECF-like"/>
</dbReference>
<evidence type="ECO:0000259" key="1">
    <source>
        <dbReference type="Pfam" id="PF07638"/>
    </source>
</evidence>
<gene>
    <name evidence="2" type="ORF">C8D91_2171</name>
</gene>
<sequence length="190" mass="21665">MSAGQITVLLNQAKLGDKQVLNEVYSLLYAEIKSIAGFQLKQLSSGQTITPTVLAHECYLKLHQSASIPVNNKRHFLNCLSRSMRLYLIDVLRAKSSQKRQRQQVYGGLTERVGDENISFDLIEIDRVLHQIEKVDVRLAEILQHKLIFNLTFVEVADILELSERQVMRLWKQAKALLMAMLNTSESANE</sequence>
<dbReference type="Pfam" id="PF07638">
    <property type="entry name" value="Sigma70_ECF"/>
    <property type="match status" value="1"/>
</dbReference>
<keyword evidence="3" id="KW-1185">Reference proteome</keyword>
<dbReference type="Proteomes" id="UP000295724">
    <property type="component" value="Unassembled WGS sequence"/>
</dbReference>
<evidence type="ECO:0000313" key="2">
    <source>
        <dbReference type="EMBL" id="TDR19614.1"/>
    </source>
</evidence>
<dbReference type="SUPFAM" id="SSF88659">
    <property type="entry name" value="Sigma3 and sigma4 domains of RNA polymerase sigma factors"/>
    <property type="match status" value="1"/>
</dbReference>
<reference evidence="2 3" key="1">
    <citation type="submission" date="2019-03" db="EMBL/GenBank/DDBJ databases">
        <title>Genomic Encyclopedia of Type Strains, Phase IV (KMG-IV): sequencing the most valuable type-strain genomes for metagenomic binning, comparative biology and taxonomic classification.</title>
        <authorList>
            <person name="Goeker M."/>
        </authorList>
    </citation>
    <scope>NUCLEOTIDE SEQUENCE [LARGE SCALE GENOMIC DNA]</scope>
    <source>
        <strain evidence="2 3">DSM 25488</strain>
    </source>
</reference>
<name>A0A4R6XNS4_9GAMM</name>
<dbReference type="EMBL" id="SNZB01000004">
    <property type="protein sequence ID" value="TDR19614.1"/>
    <property type="molecule type" value="Genomic_DNA"/>
</dbReference>
<dbReference type="InterPro" id="IPR013324">
    <property type="entry name" value="RNA_pol_sigma_r3/r4-like"/>
</dbReference>
<evidence type="ECO:0000313" key="3">
    <source>
        <dbReference type="Proteomes" id="UP000295724"/>
    </source>
</evidence>
<organism evidence="2 3">
    <name type="scientific">Marinicella litoralis</name>
    <dbReference type="NCBI Taxonomy" id="644220"/>
    <lineage>
        <taxon>Bacteria</taxon>
        <taxon>Pseudomonadati</taxon>
        <taxon>Pseudomonadota</taxon>
        <taxon>Gammaproteobacteria</taxon>
        <taxon>Lysobacterales</taxon>
        <taxon>Marinicellaceae</taxon>
        <taxon>Marinicella</taxon>
    </lineage>
</organism>
<proteinExistence type="predicted"/>
<protein>
    <submittedName>
        <fullName evidence="2">RNA polymerase sigma factor (TIGR02999 family)</fullName>
    </submittedName>
</protein>
<dbReference type="OrthoDB" id="128473at2"/>
<dbReference type="AlphaFoldDB" id="A0A4R6XNS4"/>
<dbReference type="RefSeq" id="WP_099019753.1">
    <property type="nucleotide sequence ID" value="NZ_NIHB01000004.1"/>
</dbReference>
<comment type="caution">
    <text evidence="2">The sequence shown here is derived from an EMBL/GenBank/DDBJ whole genome shotgun (WGS) entry which is preliminary data.</text>
</comment>
<feature type="domain" description="RNA polymerase sigma-70 ECF-like HTH" evidence="1">
    <location>
        <begin position="5"/>
        <end position="182"/>
    </location>
</feature>